<comment type="similarity">
    <text evidence="5 16">Belongs to the aspartate-semialdehyde dehydrogenase family.</text>
</comment>
<evidence type="ECO:0000313" key="21">
    <source>
        <dbReference type="Proteomes" id="UP000029925"/>
    </source>
</evidence>
<comment type="subunit">
    <text evidence="6 16">Homodimer.</text>
</comment>
<dbReference type="NCBIfam" id="TIGR01296">
    <property type="entry name" value="asd_B"/>
    <property type="match status" value="1"/>
</dbReference>
<evidence type="ECO:0000313" key="22">
    <source>
        <dbReference type="Proteomes" id="UP000064525"/>
    </source>
</evidence>
<dbReference type="STRING" id="76936.BN2458_PEG0944"/>
<dbReference type="GO" id="GO:0046983">
    <property type="term" value="F:protein dimerization activity"/>
    <property type="evidence" value="ECO:0007669"/>
    <property type="project" value="InterPro"/>
</dbReference>
<keyword evidence="13 16" id="KW-0457">Lysine biosynthesis</keyword>
<keyword evidence="12 16" id="KW-0560">Oxidoreductase</keyword>
<dbReference type="CDD" id="cd02316">
    <property type="entry name" value="VcASADH2_like_N"/>
    <property type="match status" value="1"/>
</dbReference>
<dbReference type="NCBIfam" id="NF011456">
    <property type="entry name" value="PRK14874.1"/>
    <property type="match status" value="1"/>
</dbReference>
<protein>
    <recommendedName>
        <fullName evidence="7 16">Aspartate-semialdehyde dehydrogenase</fullName>
        <shortName evidence="16">ASA dehydrogenase</shortName>
        <shortName evidence="16">ASADH</shortName>
        <ecNumber evidence="7 16">1.2.1.11</ecNumber>
    </recommendedName>
    <alternativeName>
        <fullName evidence="16">Aspartate-beta-semialdehyde dehydrogenase</fullName>
    </alternativeName>
</protein>
<dbReference type="Proteomes" id="UP000064525">
    <property type="component" value="Chromosome I"/>
</dbReference>
<dbReference type="GO" id="GO:0009097">
    <property type="term" value="P:isoleucine biosynthetic process"/>
    <property type="evidence" value="ECO:0007669"/>
    <property type="project" value="UniProtKB-UniRule"/>
</dbReference>
<dbReference type="GO" id="GO:0019877">
    <property type="term" value="P:diaminopimelate biosynthetic process"/>
    <property type="evidence" value="ECO:0007669"/>
    <property type="project" value="UniProtKB-UniRule"/>
</dbReference>
<feature type="binding site" evidence="16">
    <location>
        <begin position="163"/>
        <end position="164"/>
    </location>
    <ligand>
        <name>NADP(+)</name>
        <dbReference type="ChEBI" id="CHEBI:58349"/>
    </ligand>
</feature>
<dbReference type="InterPro" id="IPR036291">
    <property type="entry name" value="NAD(P)-bd_dom_sf"/>
</dbReference>
<evidence type="ECO:0000256" key="3">
    <source>
        <dbReference type="ARBA" id="ARBA00005076"/>
    </source>
</evidence>
<dbReference type="Gene3D" id="3.30.360.10">
    <property type="entry name" value="Dihydrodipicolinate Reductase, domain 2"/>
    <property type="match status" value="1"/>
</dbReference>
<evidence type="ECO:0000256" key="12">
    <source>
        <dbReference type="ARBA" id="ARBA00023002"/>
    </source>
</evidence>
<keyword evidence="9 16" id="KW-0791">Threonine biosynthesis</keyword>
<dbReference type="GO" id="GO:0004073">
    <property type="term" value="F:aspartate-semialdehyde dehydrogenase activity"/>
    <property type="evidence" value="ECO:0007669"/>
    <property type="project" value="UniProtKB-UniRule"/>
</dbReference>
<feature type="binding site" evidence="16">
    <location>
        <position position="160"/>
    </location>
    <ligand>
        <name>substrate</name>
    </ligand>
</feature>
<feature type="binding site" evidence="16">
    <location>
        <position position="102"/>
    </location>
    <ligand>
        <name>phosphate</name>
        <dbReference type="ChEBI" id="CHEBI:43474"/>
    </ligand>
</feature>
<keyword evidence="8 16" id="KW-0028">Amino-acid biosynthesis</keyword>
<dbReference type="Gene3D" id="3.40.50.720">
    <property type="entry name" value="NAD(P)-binding Rossmann-like Domain"/>
    <property type="match status" value="1"/>
</dbReference>
<dbReference type="UniPathway" id="UPA00034">
    <property type="reaction ID" value="UER00016"/>
</dbReference>
<keyword evidence="11 16" id="KW-0220">Diaminopimelate biosynthesis</keyword>
<dbReference type="PROSITE" id="PS01103">
    <property type="entry name" value="ASD"/>
    <property type="match status" value="1"/>
</dbReference>
<dbReference type="Pfam" id="PF01118">
    <property type="entry name" value="Semialdhyde_dh"/>
    <property type="match status" value="1"/>
</dbReference>
<accession>A0A099UFB2</accession>
<dbReference type="RefSeq" id="WP_034342929.1">
    <property type="nucleotide sequence ID" value="NZ_CAOJBX010000004.1"/>
</dbReference>
<dbReference type="PIRSF" id="PIRSF000148">
    <property type="entry name" value="ASA_dh"/>
    <property type="match status" value="1"/>
</dbReference>
<dbReference type="CDD" id="cd18131">
    <property type="entry name" value="ASADH_C_bac_euk_like"/>
    <property type="match status" value="1"/>
</dbReference>
<comment type="pathway">
    <text evidence="3 16">Amino-acid biosynthesis; L-lysine biosynthesis via DAP pathway; (S)-tetrahydrodipicolinate from L-aspartate: step 2/4.</text>
</comment>
<dbReference type="HAMAP" id="MF_02121">
    <property type="entry name" value="ASADH"/>
    <property type="match status" value="1"/>
</dbReference>
<dbReference type="GO" id="GO:0051287">
    <property type="term" value="F:NAD binding"/>
    <property type="evidence" value="ECO:0007669"/>
    <property type="project" value="InterPro"/>
</dbReference>
<evidence type="ECO:0000256" key="10">
    <source>
        <dbReference type="ARBA" id="ARBA00022857"/>
    </source>
</evidence>
<dbReference type="Pfam" id="PF02774">
    <property type="entry name" value="Semialdhyde_dhC"/>
    <property type="match status" value="1"/>
</dbReference>
<comment type="catalytic activity">
    <reaction evidence="15 16">
        <text>L-aspartate 4-semialdehyde + phosphate + NADP(+) = 4-phospho-L-aspartate + NADPH + H(+)</text>
        <dbReference type="Rhea" id="RHEA:24284"/>
        <dbReference type="ChEBI" id="CHEBI:15378"/>
        <dbReference type="ChEBI" id="CHEBI:43474"/>
        <dbReference type="ChEBI" id="CHEBI:57535"/>
        <dbReference type="ChEBI" id="CHEBI:57783"/>
        <dbReference type="ChEBI" id="CHEBI:58349"/>
        <dbReference type="ChEBI" id="CHEBI:537519"/>
        <dbReference type="EC" id="1.2.1.11"/>
    </reaction>
</comment>
<evidence type="ECO:0000256" key="13">
    <source>
        <dbReference type="ARBA" id="ARBA00023154"/>
    </source>
</evidence>
<proteinExistence type="inferred from homology"/>
<dbReference type="GO" id="GO:0071266">
    <property type="term" value="P:'de novo' L-methionine biosynthetic process"/>
    <property type="evidence" value="ECO:0007669"/>
    <property type="project" value="UniProtKB-UniRule"/>
</dbReference>
<evidence type="ECO:0000256" key="17">
    <source>
        <dbReference type="PIRSR" id="PIRSR000148-1"/>
    </source>
</evidence>
<evidence type="ECO:0000256" key="5">
    <source>
        <dbReference type="ARBA" id="ARBA00010584"/>
    </source>
</evidence>
<dbReference type="PANTHER" id="PTHR46278">
    <property type="entry name" value="DEHYDROGENASE, PUTATIVE-RELATED"/>
    <property type="match status" value="1"/>
</dbReference>
<comment type="caution">
    <text evidence="16">Lacks conserved residue(s) required for the propagation of feature annotation.</text>
</comment>
<evidence type="ECO:0000256" key="15">
    <source>
        <dbReference type="ARBA" id="ARBA00047891"/>
    </source>
</evidence>
<dbReference type="GO" id="GO:0009088">
    <property type="term" value="P:threonine biosynthetic process"/>
    <property type="evidence" value="ECO:0007669"/>
    <property type="project" value="UniProtKB-UniRule"/>
</dbReference>
<evidence type="ECO:0000259" key="18">
    <source>
        <dbReference type="SMART" id="SM00859"/>
    </source>
</evidence>
<dbReference type="SUPFAM" id="SSF55347">
    <property type="entry name" value="Glyceraldehyde-3-phosphate dehydrogenase-like, C-terminal domain"/>
    <property type="match status" value="1"/>
</dbReference>
<dbReference type="SMART" id="SM00859">
    <property type="entry name" value="Semialdhyde_dh"/>
    <property type="match status" value="1"/>
</dbReference>
<evidence type="ECO:0000256" key="9">
    <source>
        <dbReference type="ARBA" id="ARBA00022697"/>
    </source>
</evidence>
<evidence type="ECO:0000313" key="19">
    <source>
        <dbReference type="EMBL" id="CUU39829.1"/>
    </source>
</evidence>
<dbReference type="InterPro" id="IPR005986">
    <property type="entry name" value="Asp_semialdehyde_DH_beta"/>
</dbReference>
<dbReference type="GO" id="GO:0009089">
    <property type="term" value="P:lysine biosynthetic process via diaminopimelate"/>
    <property type="evidence" value="ECO:0007669"/>
    <property type="project" value="UniProtKB-UniRule"/>
</dbReference>
<comment type="pathway">
    <text evidence="4 16">Amino-acid biosynthesis; L-threonine biosynthesis; L-threonine from L-aspartate: step 2/5.</text>
</comment>
<evidence type="ECO:0000256" key="14">
    <source>
        <dbReference type="ARBA" id="ARBA00023167"/>
    </source>
</evidence>
<evidence type="ECO:0000256" key="8">
    <source>
        <dbReference type="ARBA" id="ARBA00022605"/>
    </source>
</evidence>
<dbReference type="UniPathway" id="UPA00051">
    <property type="reaction ID" value="UER00464"/>
</dbReference>
<sequence length="344" mass="38222">MKKYVVGVVGASGAVGEEIFRVLEECKFPVGKVVPLASARSVGKEVEFEGRSYKILETTHDVFAKEGIEIAFFSAGGSVSAEYAESAAKAGAVVIDNTSHFRMQEDIPLVVPEVNPQDIAHWHKRGIIANPNCSTIQMVHILAPLHKAFAIKRVDVSTYQAASGGGKSAMEELVMQMQAFFAFKLDEVESVKFPHRLALNVIPHIDVFMPNDYTKEEMKMINETHKIMHADFAVSATCVRVPVLRSHSESLTIQFENEVSAKQAQDILSKAESVVLCDVPQENLYPMPIFTTETDQTYVGRVREDNFDKHILHLWCCADQIRVGAATNAVRIAQKWIEMQENGK</sequence>
<dbReference type="EC" id="1.2.1.11" evidence="7 16"/>
<keyword evidence="10 16" id="KW-0521">NADP</keyword>
<dbReference type="InterPro" id="IPR012080">
    <property type="entry name" value="Asp_semialdehyde_DH"/>
</dbReference>
<feature type="active site" description="Proton acceptor" evidence="16 17">
    <location>
        <position position="247"/>
    </location>
</feature>
<reference evidence="22" key="3">
    <citation type="submission" date="2015-11" db="EMBL/GenBank/DDBJ databases">
        <authorList>
            <person name="Anvar S.Y."/>
        </authorList>
    </citation>
    <scope>NUCLEOTIDE SEQUENCE [LARGE SCALE GENOMIC DNA]</scope>
</reference>
<dbReference type="KEGG" id="hty:BN2458_PEG0944"/>
<evidence type="ECO:0000313" key="20">
    <source>
        <dbReference type="EMBL" id="TLD77915.1"/>
    </source>
</evidence>
<dbReference type="AlphaFoldDB" id="A0A099UFB2"/>
<dbReference type="Proteomes" id="UP000029925">
    <property type="component" value="Unassembled WGS sequence"/>
</dbReference>
<feature type="binding site" evidence="16">
    <location>
        <position position="320"/>
    </location>
    <ligand>
        <name>NADP(+)</name>
        <dbReference type="ChEBI" id="CHEBI:58349"/>
    </ligand>
</feature>
<evidence type="ECO:0000256" key="11">
    <source>
        <dbReference type="ARBA" id="ARBA00022915"/>
    </source>
</evidence>
<evidence type="ECO:0000256" key="1">
    <source>
        <dbReference type="ARBA" id="ARBA00002492"/>
    </source>
</evidence>
<dbReference type="GO" id="GO:0050661">
    <property type="term" value="F:NADP binding"/>
    <property type="evidence" value="ECO:0007669"/>
    <property type="project" value="UniProtKB-UniRule"/>
</dbReference>
<reference evidence="20 21" key="1">
    <citation type="journal article" date="2014" name="Genome Announc.">
        <title>Draft genome sequences of eight enterohepatic helicobacter species isolated from both laboratory and wild rodents.</title>
        <authorList>
            <person name="Sheh A."/>
            <person name="Shen Z."/>
            <person name="Fox J.G."/>
        </authorList>
    </citation>
    <scope>NUCLEOTIDE SEQUENCE [LARGE SCALE GENOMIC DNA]</scope>
    <source>
        <strain evidence="20 21">MIT 98-6810</strain>
    </source>
</reference>
<dbReference type="EMBL" id="JRPF02000013">
    <property type="protein sequence ID" value="TLD77915.1"/>
    <property type="molecule type" value="Genomic_DNA"/>
</dbReference>
<evidence type="ECO:0000256" key="6">
    <source>
        <dbReference type="ARBA" id="ARBA00011738"/>
    </source>
</evidence>
<dbReference type="EMBL" id="LN907858">
    <property type="protein sequence ID" value="CUU39829.1"/>
    <property type="molecule type" value="Genomic_DNA"/>
</dbReference>
<dbReference type="PANTHER" id="PTHR46278:SF2">
    <property type="entry name" value="ASPARTATE-SEMIALDEHYDE DEHYDROGENASE"/>
    <property type="match status" value="1"/>
</dbReference>
<evidence type="ECO:0000256" key="7">
    <source>
        <dbReference type="ARBA" id="ARBA00013120"/>
    </source>
</evidence>
<dbReference type="InterPro" id="IPR000534">
    <property type="entry name" value="Semialdehyde_DH_NAD-bd"/>
</dbReference>
<dbReference type="PATRIC" id="fig|76936.10.peg.923"/>
<evidence type="ECO:0000256" key="16">
    <source>
        <dbReference type="HAMAP-Rule" id="MF_02121"/>
    </source>
</evidence>
<feature type="binding site" evidence="16">
    <location>
        <begin position="12"/>
        <end position="15"/>
    </location>
    <ligand>
        <name>NADP(+)</name>
        <dbReference type="ChEBI" id="CHEBI:58349"/>
    </ligand>
</feature>
<evidence type="ECO:0000256" key="2">
    <source>
        <dbReference type="ARBA" id="ARBA00005021"/>
    </source>
</evidence>
<comment type="pathway">
    <text evidence="2 16">Amino-acid biosynthesis; L-methionine biosynthesis via de novo pathway; L-homoserine from L-aspartate: step 2/3.</text>
</comment>
<dbReference type="UniPathway" id="UPA00050">
    <property type="reaction ID" value="UER00463"/>
</dbReference>
<feature type="binding site" evidence="16">
    <location>
        <position position="240"/>
    </location>
    <ligand>
        <name>substrate</name>
    </ligand>
</feature>
<reference evidence="19" key="2">
    <citation type="submission" date="2015-11" db="EMBL/GenBank/DDBJ databases">
        <authorList>
            <person name="Zhang Y."/>
            <person name="Guo Z."/>
        </authorList>
    </citation>
    <scope>NUCLEOTIDE SEQUENCE</scope>
    <source>
        <strain evidence="19">1</strain>
    </source>
</reference>
<organism evidence="19 22">
    <name type="scientific">Helicobacter typhlonius</name>
    <dbReference type="NCBI Taxonomy" id="76936"/>
    <lineage>
        <taxon>Bacteria</taxon>
        <taxon>Pseudomonadati</taxon>
        <taxon>Campylobacterota</taxon>
        <taxon>Epsilonproteobacteria</taxon>
        <taxon>Campylobacterales</taxon>
        <taxon>Helicobacteraceae</taxon>
        <taxon>Helicobacter</taxon>
    </lineage>
</organism>
<evidence type="ECO:0000256" key="4">
    <source>
        <dbReference type="ARBA" id="ARBA00005097"/>
    </source>
</evidence>
<gene>
    <name evidence="16" type="primary">asd</name>
    <name evidence="19" type="ORF">BN2458_PEG0944</name>
    <name evidence="20" type="ORF">LS75_008525</name>
</gene>
<dbReference type="InterPro" id="IPR012280">
    <property type="entry name" value="Semialdhyde_DH_dimer_dom"/>
</dbReference>
<keyword evidence="14 16" id="KW-0486">Methionine biosynthesis</keyword>
<dbReference type="OrthoDB" id="9805684at2"/>
<comment type="function">
    <text evidence="1 16">Catalyzes the NADPH-dependent formation of L-aspartate-semialdehyde (L-ASA) by the reductive dephosphorylation of L-aspartyl-4-phosphate.</text>
</comment>
<feature type="domain" description="Semialdehyde dehydrogenase NAD-binding" evidence="18">
    <location>
        <begin position="5"/>
        <end position="122"/>
    </location>
</feature>
<keyword evidence="21" id="KW-1185">Reference proteome</keyword>
<dbReference type="InterPro" id="IPR000319">
    <property type="entry name" value="Asp-semialdehyde_DH_CS"/>
</dbReference>
<feature type="binding site" evidence="16">
    <location>
        <begin position="40"/>
        <end position="41"/>
    </location>
    <ligand>
        <name>NADP(+)</name>
        <dbReference type="ChEBI" id="CHEBI:58349"/>
    </ligand>
</feature>
<dbReference type="GeneID" id="78151176"/>
<dbReference type="SUPFAM" id="SSF51735">
    <property type="entry name" value="NAD(P)-binding Rossmann-fold domains"/>
    <property type="match status" value="1"/>
</dbReference>
<name>A0A099UFB2_9HELI</name>
<feature type="active site" description="Acyl-thioester intermediate" evidence="16 17">
    <location>
        <position position="133"/>
    </location>
</feature>